<dbReference type="InterPro" id="IPR019904">
    <property type="entry name" value="Peroxiredoxin_OsmC"/>
</dbReference>
<name>A0A1T4K8M5_9ACTN</name>
<accession>A0A1T4K8M5</accession>
<dbReference type="Gene3D" id="3.30.300.20">
    <property type="match status" value="1"/>
</dbReference>
<sequence length="141" mass="14418">MPVVRSARTLWEGSLAEGHGSVSFLSSGLPDGHVSWQARATRSNGATSPEELLAAAHSACFSMALSNALTRAGTPPRAIDAGAEVAFQPGVGITGIRLVVRASVPGISAEEFAAAAELARTHCPVSQALAQTTITLEAVLE</sequence>
<keyword evidence="2" id="KW-1185">Reference proteome</keyword>
<protein>
    <submittedName>
        <fullName evidence="1">Osmotically inducible protein OsmC</fullName>
    </submittedName>
</protein>
<dbReference type="EMBL" id="FUWS01000001">
    <property type="protein sequence ID" value="SJZ38697.1"/>
    <property type="molecule type" value="Genomic_DNA"/>
</dbReference>
<dbReference type="GO" id="GO:0004601">
    <property type="term" value="F:peroxidase activity"/>
    <property type="evidence" value="ECO:0007669"/>
    <property type="project" value="InterPro"/>
</dbReference>
<dbReference type="AlphaFoldDB" id="A0A1T4K8M5"/>
<dbReference type="InterPro" id="IPR036102">
    <property type="entry name" value="OsmC/Ohrsf"/>
</dbReference>
<dbReference type="GO" id="GO:0006979">
    <property type="term" value="P:response to oxidative stress"/>
    <property type="evidence" value="ECO:0007669"/>
    <property type="project" value="InterPro"/>
</dbReference>
<organism evidence="1 2">
    <name type="scientific">Marinactinospora thermotolerans DSM 45154</name>
    <dbReference type="NCBI Taxonomy" id="1122192"/>
    <lineage>
        <taxon>Bacteria</taxon>
        <taxon>Bacillati</taxon>
        <taxon>Actinomycetota</taxon>
        <taxon>Actinomycetes</taxon>
        <taxon>Streptosporangiales</taxon>
        <taxon>Nocardiopsidaceae</taxon>
        <taxon>Marinactinospora</taxon>
    </lineage>
</organism>
<proteinExistence type="predicted"/>
<dbReference type="NCBIfam" id="TIGR03562">
    <property type="entry name" value="osmo_induc_OsmC"/>
    <property type="match status" value="1"/>
</dbReference>
<gene>
    <name evidence="1" type="ORF">SAMN02745673_00229</name>
</gene>
<dbReference type="OrthoDB" id="9807532at2"/>
<dbReference type="InterPro" id="IPR052707">
    <property type="entry name" value="OsmC_Ohr_Peroxiredoxin"/>
</dbReference>
<dbReference type="PANTHER" id="PTHR42830">
    <property type="entry name" value="OSMOTICALLY INDUCIBLE FAMILY PROTEIN"/>
    <property type="match status" value="1"/>
</dbReference>
<evidence type="ECO:0000313" key="2">
    <source>
        <dbReference type="Proteomes" id="UP000190637"/>
    </source>
</evidence>
<dbReference type="Pfam" id="PF02566">
    <property type="entry name" value="OsmC"/>
    <property type="match status" value="1"/>
</dbReference>
<reference evidence="1 2" key="1">
    <citation type="submission" date="2017-02" db="EMBL/GenBank/DDBJ databases">
        <authorList>
            <person name="Peterson S.W."/>
        </authorList>
    </citation>
    <scope>NUCLEOTIDE SEQUENCE [LARGE SCALE GENOMIC DNA]</scope>
    <source>
        <strain evidence="1 2">DSM 45154</strain>
    </source>
</reference>
<dbReference type="PANTHER" id="PTHR42830:SF1">
    <property type="entry name" value="OSMOTICALLY INDUCIBLE FAMILY PROTEIN"/>
    <property type="match status" value="1"/>
</dbReference>
<dbReference type="RefSeq" id="WP_078759668.1">
    <property type="nucleotide sequence ID" value="NZ_FUWS01000001.1"/>
</dbReference>
<dbReference type="InterPro" id="IPR015946">
    <property type="entry name" value="KH_dom-like_a/b"/>
</dbReference>
<dbReference type="InterPro" id="IPR003718">
    <property type="entry name" value="OsmC/Ohr_fam"/>
</dbReference>
<dbReference type="Proteomes" id="UP000190637">
    <property type="component" value="Unassembled WGS sequence"/>
</dbReference>
<dbReference type="SUPFAM" id="SSF82784">
    <property type="entry name" value="OsmC-like"/>
    <property type="match status" value="1"/>
</dbReference>
<evidence type="ECO:0000313" key="1">
    <source>
        <dbReference type="EMBL" id="SJZ38697.1"/>
    </source>
</evidence>
<dbReference type="STRING" id="1122192.SAMN02745673_00229"/>